<keyword evidence="2" id="KW-1185">Reference proteome</keyword>
<feature type="non-terminal residue" evidence="1">
    <location>
        <position position="1"/>
    </location>
</feature>
<gene>
    <name evidence="1" type="ORF">M5D96_012118</name>
</gene>
<sequence>DKDQRHWDKHLSRISCTLLSGYHEALGLESYYAMFGTKHTRTRAHEKAERTYITRSKEIEFAVGQVVYRKNYKQSSRIEEYSTRAHEKAERTYITRSKEIEFAVGQVVYRKNYKQSSRIEEYNAKLGPNRVRCLILGRKGG</sequence>
<evidence type="ECO:0000313" key="2">
    <source>
        <dbReference type="Proteomes" id="UP001059596"/>
    </source>
</evidence>
<dbReference type="AlphaFoldDB" id="A0A9Q0BKT4"/>
<dbReference type="Proteomes" id="UP001059596">
    <property type="component" value="Unassembled WGS sequence"/>
</dbReference>
<proteinExistence type="predicted"/>
<protein>
    <submittedName>
        <fullName evidence="1">Uncharacterized protein</fullName>
    </submittedName>
</protein>
<name>A0A9Q0BKT4_9MUSC</name>
<comment type="caution">
    <text evidence="1">The sequence shown here is derived from an EMBL/GenBank/DDBJ whole genome shotgun (WGS) entry which is preliminary data.</text>
</comment>
<reference evidence="1" key="1">
    <citation type="journal article" date="2023" name="Genome Biol. Evol.">
        <title>Long-read-based Genome Assembly of Drosophila gunungcola Reveals Fewer Chemosensory Genes in Flower-breeding Species.</title>
        <authorList>
            <person name="Negi A."/>
            <person name="Liao B.Y."/>
            <person name="Yeh S.D."/>
        </authorList>
    </citation>
    <scope>NUCLEOTIDE SEQUENCE</scope>
    <source>
        <strain evidence="1">Sukarami</strain>
    </source>
</reference>
<evidence type="ECO:0000313" key="1">
    <source>
        <dbReference type="EMBL" id="KAI8035104.1"/>
    </source>
</evidence>
<accession>A0A9Q0BKT4</accession>
<dbReference type="EMBL" id="JAMKOV010000049">
    <property type="protein sequence ID" value="KAI8035104.1"/>
    <property type="molecule type" value="Genomic_DNA"/>
</dbReference>
<organism evidence="1 2">
    <name type="scientific">Drosophila gunungcola</name>
    <name type="common">fruit fly</name>
    <dbReference type="NCBI Taxonomy" id="103775"/>
    <lineage>
        <taxon>Eukaryota</taxon>
        <taxon>Metazoa</taxon>
        <taxon>Ecdysozoa</taxon>
        <taxon>Arthropoda</taxon>
        <taxon>Hexapoda</taxon>
        <taxon>Insecta</taxon>
        <taxon>Pterygota</taxon>
        <taxon>Neoptera</taxon>
        <taxon>Endopterygota</taxon>
        <taxon>Diptera</taxon>
        <taxon>Brachycera</taxon>
        <taxon>Muscomorpha</taxon>
        <taxon>Ephydroidea</taxon>
        <taxon>Drosophilidae</taxon>
        <taxon>Drosophila</taxon>
        <taxon>Sophophora</taxon>
    </lineage>
</organism>